<evidence type="ECO:0000313" key="2">
    <source>
        <dbReference type="Proteomes" id="UP001595190"/>
    </source>
</evidence>
<reference evidence="1 2" key="1">
    <citation type="submission" date="2024-09" db="EMBL/GenBank/DDBJ databases">
        <title>Description of Labrys sedimenti sp. nov., isolated from a diclofenac-degrading enrichment culture, and genome-based reclassification of Labrys portucalensis as a later heterotypic synonym of Labrys neptuniae.</title>
        <authorList>
            <person name="Tancsics A."/>
            <person name="Csepanyi A."/>
        </authorList>
    </citation>
    <scope>NUCLEOTIDE SEQUENCE [LARGE SCALE GENOMIC DNA]</scope>
    <source>
        <strain evidence="1 2">LMG 23412</strain>
    </source>
</reference>
<gene>
    <name evidence="1" type="ORF">ACETRX_22945</name>
</gene>
<name>A0ABV6ZK30_9HYPH</name>
<dbReference type="InterPro" id="IPR008861">
    <property type="entry name" value="GpX-like"/>
</dbReference>
<dbReference type="Pfam" id="PF05489">
    <property type="entry name" value="Phage_tail_X"/>
    <property type="match status" value="1"/>
</dbReference>
<dbReference type="Proteomes" id="UP001595190">
    <property type="component" value="Unassembled WGS sequence"/>
</dbReference>
<sequence>MAKETLTVSAQYTPLDLLIWRRFRDGSAGMVEVAFDGNAGLADAGPFLPVGTEVQVDLPEVRRNKPRPLVRLWD</sequence>
<proteinExistence type="predicted"/>
<evidence type="ECO:0000313" key="1">
    <source>
        <dbReference type="EMBL" id="MFC2252512.1"/>
    </source>
</evidence>
<accession>A0ABV6ZK30</accession>
<dbReference type="EMBL" id="JBHGPK010000011">
    <property type="protein sequence ID" value="MFC2252512.1"/>
    <property type="molecule type" value="Genomic_DNA"/>
</dbReference>
<protein>
    <submittedName>
        <fullName evidence="1">Tail protein X</fullName>
    </submittedName>
</protein>
<organism evidence="1 2">
    <name type="scientific">Labrys neptuniae</name>
    <dbReference type="NCBI Taxonomy" id="376174"/>
    <lineage>
        <taxon>Bacteria</taxon>
        <taxon>Pseudomonadati</taxon>
        <taxon>Pseudomonadota</taxon>
        <taxon>Alphaproteobacteria</taxon>
        <taxon>Hyphomicrobiales</taxon>
        <taxon>Xanthobacteraceae</taxon>
        <taxon>Labrys</taxon>
    </lineage>
</organism>
<comment type="caution">
    <text evidence="1">The sequence shown here is derived from an EMBL/GenBank/DDBJ whole genome shotgun (WGS) entry which is preliminary data.</text>
</comment>
<dbReference type="RefSeq" id="WP_394313142.1">
    <property type="nucleotide sequence ID" value="NZ_JBHGPK010000011.1"/>
</dbReference>